<dbReference type="AlphaFoldDB" id="A0A914PR11"/>
<dbReference type="SUPFAM" id="SSF81321">
    <property type="entry name" value="Family A G protein-coupled receptor-like"/>
    <property type="match status" value="1"/>
</dbReference>
<dbReference type="WBParaSite" id="PDA_v2.g21039.t1">
    <property type="protein sequence ID" value="PDA_v2.g21039.t1"/>
    <property type="gene ID" value="PDA_v2.g21039"/>
</dbReference>
<keyword evidence="1" id="KW-0812">Transmembrane</keyword>
<reference evidence="3" key="1">
    <citation type="submission" date="2022-11" db="UniProtKB">
        <authorList>
            <consortium name="WormBaseParasite"/>
        </authorList>
    </citation>
    <scope>IDENTIFICATION</scope>
</reference>
<organism evidence="2 3">
    <name type="scientific">Panagrolaimus davidi</name>
    <dbReference type="NCBI Taxonomy" id="227884"/>
    <lineage>
        <taxon>Eukaryota</taxon>
        <taxon>Metazoa</taxon>
        <taxon>Ecdysozoa</taxon>
        <taxon>Nematoda</taxon>
        <taxon>Chromadorea</taxon>
        <taxon>Rhabditida</taxon>
        <taxon>Tylenchina</taxon>
        <taxon>Panagrolaimomorpha</taxon>
        <taxon>Panagrolaimoidea</taxon>
        <taxon>Panagrolaimidae</taxon>
        <taxon>Panagrolaimus</taxon>
    </lineage>
</organism>
<keyword evidence="2" id="KW-1185">Reference proteome</keyword>
<sequence length="303" mass="35218">MKSFRNLLLALLSVQMIYEVFTIFYKPAVLLPLPIFISANPIRNVTNALNSFGPFIVVMHMSGTTDLLLCMVIQRYFTMSRNVVSHPKHLEKCVYGIVFITNFIMVVMLITSNFNGDRLNKQDTNRFVQEHIVDWEKLLESVEYPAVITVFLRADFLATFDKCYMAFYGISRLFTFVFFTRLNMKIIFRTNETQQNRKQHQMIIRLLRFQFLAVVFLIIIPAHFLIFAIAFQIPDPMIPMYCGLLLKLYPPVDMLLTTFLIKPYRKFVKKVVFKICRLKSASVIADSSTPKGNDAKINVPNHI</sequence>
<evidence type="ECO:0000313" key="2">
    <source>
        <dbReference type="Proteomes" id="UP000887578"/>
    </source>
</evidence>
<protein>
    <submittedName>
        <fullName evidence="3">Uncharacterized protein</fullName>
    </submittedName>
</protein>
<evidence type="ECO:0000313" key="3">
    <source>
        <dbReference type="WBParaSite" id="PDA_v2.g21039.t1"/>
    </source>
</evidence>
<keyword evidence="1" id="KW-0472">Membrane</keyword>
<proteinExistence type="predicted"/>
<feature type="transmembrane region" description="Helical" evidence="1">
    <location>
        <begin position="93"/>
        <end position="111"/>
    </location>
</feature>
<name>A0A914PR11_9BILA</name>
<keyword evidence="1" id="KW-1133">Transmembrane helix</keyword>
<evidence type="ECO:0000256" key="1">
    <source>
        <dbReference type="SAM" id="Phobius"/>
    </source>
</evidence>
<dbReference type="InterPro" id="IPR019422">
    <property type="entry name" value="7TM_GPCR_serpentine_rcpt_Srh"/>
</dbReference>
<dbReference type="Proteomes" id="UP000887578">
    <property type="component" value="Unplaced"/>
</dbReference>
<dbReference type="Pfam" id="PF10318">
    <property type="entry name" value="7TM_GPCR_Srh"/>
    <property type="match status" value="1"/>
</dbReference>
<feature type="transmembrane region" description="Helical" evidence="1">
    <location>
        <begin position="52"/>
        <end position="73"/>
    </location>
</feature>
<feature type="transmembrane region" description="Helical" evidence="1">
    <location>
        <begin position="165"/>
        <end position="188"/>
    </location>
</feature>
<accession>A0A914PR11</accession>
<feature type="transmembrane region" description="Helical" evidence="1">
    <location>
        <begin position="209"/>
        <end position="232"/>
    </location>
</feature>